<dbReference type="InterPro" id="IPR000535">
    <property type="entry name" value="MSP_dom"/>
</dbReference>
<dbReference type="GO" id="GO:0005886">
    <property type="term" value="C:plasma membrane"/>
    <property type="evidence" value="ECO:0007669"/>
    <property type="project" value="TreeGrafter"/>
</dbReference>
<evidence type="ECO:0000313" key="9">
    <source>
        <dbReference type="EMBL" id="CAE2230004.1"/>
    </source>
</evidence>
<accession>A0A6U6EE94</accession>
<evidence type="ECO:0000256" key="1">
    <source>
        <dbReference type="ARBA" id="ARBA00004211"/>
    </source>
</evidence>
<dbReference type="GO" id="GO:0061817">
    <property type="term" value="P:endoplasmic reticulum-plasma membrane tethering"/>
    <property type="evidence" value="ECO:0007669"/>
    <property type="project" value="TreeGrafter"/>
</dbReference>
<reference evidence="8" key="1">
    <citation type="submission" date="2021-01" db="EMBL/GenBank/DDBJ databases">
        <authorList>
            <person name="Corre E."/>
            <person name="Pelletier E."/>
            <person name="Niang G."/>
            <person name="Scheremetjew M."/>
            <person name="Finn R."/>
            <person name="Kale V."/>
            <person name="Holt S."/>
            <person name="Cochrane G."/>
            <person name="Meng A."/>
            <person name="Brown T."/>
            <person name="Cohen L."/>
        </authorList>
    </citation>
    <scope>NUCLEOTIDE SEQUENCE</scope>
    <source>
        <strain evidence="8">Isolate 1302-5</strain>
    </source>
</reference>
<evidence type="ECO:0000256" key="6">
    <source>
        <dbReference type="SAM" id="Coils"/>
    </source>
</evidence>
<evidence type="ECO:0000259" key="7">
    <source>
        <dbReference type="PROSITE" id="PS50202"/>
    </source>
</evidence>
<dbReference type="Gene3D" id="2.60.40.10">
    <property type="entry name" value="Immunoglobulins"/>
    <property type="match status" value="1"/>
</dbReference>
<dbReference type="Pfam" id="PF00635">
    <property type="entry name" value="Motile_Sperm"/>
    <property type="match status" value="1"/>
</dbReference>
<name>A0A6U6EE94_9STRA</name>
<evidence type="ECO:0000256" key="2">
    <source>
        <dbReference type="ARBA" id="ARBA00008932"/>
    </source>
</evidence>
<dbReference type="GO" id="GO:0005789">
    <property type="term" value="C:endoplasmic reticulum membrane"/>
    <property type="evidence" value="ECO:0007669"/>
    <property type="project" value="InterPro"/>
</dbReference>
<dbReference type="EMBL" id="HBKQ01017130">
    <property type="protein sequence ID" value="CAE2230004.1"/>
    <property type="molecule type" value="Transcribed_RNA"/>
</dbReference>
<dbReference type="InterPro" id="IPR013783">
    <property type="entry name" value="Ig-like_fold"/>
</dbReference>
<proteinExistence type="inferred from homology"/>
<keyword evidence="6" id="KW-0175">Coiled coil</keyword>
<evidence type="ECO:0000256" key="5">
    <source>
        <dbReference type="ARBA" id="ARBA00023136"/>
    </source>
</evidence>
<dbReference type="PROSITE" id="PS50202">
    <property type="entry name" value="MSP"/>
    <property type="match status" value="1"/>
</dbReference>
<keyword evidence="3" id="KW-0812">Transmembrane</keyword>
<dbReference type="PANTHER" id="PTHR10809">
    <property type="entry name" value="VESICLE-ASSOCIATED MEMBRANE PROTEIN-ASSOCIATED PROTEIN"/>
    <property type="match status" value="1"/>
</dbReference>
<dbReference type="PANTHER" id="PTHR10809:SF6">
    <property type="entry name" value="AT11025P-RELATED"/>
    <property type="match status" value="1"/>
</dbReference>
<dbReference type="GO" id="GO:0090158">
    <property type="term" value="P:endoplasmic reticulum membrane organization"/>
    <property type="evidence" value="ECO:0007669"/>
    <property type="project" value="TreeGrafter"/>
</dbReference>
<keyword evidence="4" id="KW-1133">Transmembrane helix</keyword>
<comment type="subcellular location">
    <subcellularLocation>
        <location evidence="1">Membrane</location>
        <topology evidence="1">Single-pass type IV membrane protein</topology>
    </subcellularLocation>
</comment>
<evidence type="ECO:0000256" key="4">
    <source>
        <dbReference type="ARBA" id="ARBA00022989"/>
    </source>
</evidence>
<dbReference type="InterPro" id="IPR008962">
    <property type="entry name" value="PapD-like_sf"/>
</dbReference>
<dbReference type="EMBL" id="HBKQ01017129">
    <property type="protein sequence ID" value="CAE2230001.1"/>
    <property type="molecule type" value="Transcribed_RNA"/>
</dbReference>
<dbReference type="InterPro" id="IPR016763">
    <property type="entry name" value="VAP"/>
</dbReference>
<gene>
    <name evidence="8" type="ORF">OAUR00152_LOCUS11565</name>
    <name evidence="9" type="ORF">OAUR00152_LOCUS11566</name>
</gene>
<keyword evidence="5" id="KW-0472">Membrane</keyword>
<protein>
    <recommendedName>
        <fullName evidence="7">MSP domain-containing protein</fullName>
    </recommendedName>
</protein>
<feature type="coiled-coil region" evidence="6">
    <location>
        <begin position="245"/>
        <end position="279"/>
    </location>
</feature>
<dbReference type="SUPFAM" id="SSF49354">
    <property type="entry name" value="PapD-like"/>
    <property type="match status" value="1"/>
</dbReference>
<organism evidence="8">
    <name type="scientific">Odontella aurita</name>
    <dbReference type="NCBI Taxonomy" id="265563"/>
    <lineage>
        <taxon>Eukaryota</taxon>
        <taxon>Sar</taxon>
        <taxon>Stramenopiles</taxon>
        <taxon>Ochrophyta</taxon>
        <taxon>Bacillariophyta</taxon>
        <taxon>Mediophyceae</taxon>
        <taxon>Biddulphiophycidae</taxon>
        <taxon>Eupodiscales</taxon>
        <taxon>Odontellaceae</taxon>
        <taxon>Odontella</taxon>
    </lineage>
</organism>
<evidence type="ECO:0000313" key="8">
    <source>
        <dbReference type="EMBL" id="CAE2230001.1"/>
    </source>
</evidence>
<comment type="similarity">
    <text evidence="2">Belongs to the VAMP-associated protein (VAP) (TC 9.B.17) family.</text>
</comment>
<dbReference type="AlphaFoldDB" id="A0A6U6EE94"/>
<evidence type="ECO:0000256" key="3">
    <source>
        <dbReference type="ARBA" id="ARBA00022692"/>
    </source>
</evidence>
<feature type="domain" description="MSP" evidence="7">
    <location>
        <begin position="9"/>
        <end position="156"/>
    </location>
</feature>
<sequence>MADAPPPHALEVTPESALQFTLTRTAENSASASSSNEPTSRCTMTLRHTGGTSEHLAFKVKTTQPRRYLVRPNQGVVAPNSTETVSILLVERDKQILLHSYDRLGQSALDHSKDKFLVQSCAVTDDFASRYMDERSKAKKIDDSGAKASGMSKEMADSLTSMWNAVASGGSVPIFNKKLHVRHVVPKSDNVTQRAVGDLSATAVSKSPPALQETQKTNVENMTPEQMFTEISSLRRKYDELVSFSVNLTAERDILNNTLEQTKRDLNREMAARAALENSGAGGGAGTKHEKSKGATGLSILQILVVALVFLFAGIKLSTSDGVNFLGDIPVLGPALGIGEGVAVRGSEL</sequence>